<sequence length="478" mass="54614">MMIIDERGHTKPILVKFGVVVALSLGGIIYSYSRANKIKPSKSFQASLDTCEKTDSGRTRNDNHALYNSSSRPEKHEESPSDTCSPCTGSNGEKDGYIWPEFKEHKCTEKDGNIYEREIRSLRNMVKVLKERERDLEIELLEYYGLKEQEKAAMDLQNTLEINNMEAKLFRLKIKSLEGDKKRLEEQVADHAKVSAAFEKAKAKIKLLKNKLRSEAEQNRDQILALQARVLNFRENEEDIAAHQEDIHAKLQHIKDLEKEVEDLKDVNNSLRLENSELAQKLDFVQCIAATTVLNDDEKEAAKKECKRLKQETKELSKEIERLQSEHSIDKEELLHLRWLSTCFRHELKKKRSHPVEPVSKELNTTESPGSEEKSNSDQQDSWITDSGEGSSPIDLSLATPTQRLKKKVINKFMRLLRGKRRNNQFRRSTSGDTSISIEDTMGRIPSPESCSSTDVGPDGLYESSRSSSRGSRFSSMN</sequence>
<proteinExistence type="predicted"/>
<dbReference type="PANTHER" id="PTHR31342">
    <property type="entry name" value="PROTEIN CHUP1, CHLOROPLASTIC"/>
    <property type="match status" value="1"/>
</dbReference>
<feature type="coiled-coil region" evidence="2">
    <location>
        <begin position="112"/>
        <end position="333"/>
    </location>
</feature>
<protein>
    <submittedName>
        <fullName evidence="5">Non-motor actin binding protein</fullName>
    </submittedName>
</protein>
<gene>
    <name evidence="5" type="ORF">LIER_14019</name>
</gene>
<name>A0AAV3Q018_LITER</name>
<feature type="region of interest" description="Disordered" evidence="3">
    <location>
        <begin position="49"/>
        <end position="90"/>
    </location>
</feature>
<dbReference type="GO" id="GO:0072699">
    <property type="term" value="P:protein localization to cortical microtubule cytoskeleton"/>
    <property type="evidence" value="ECO:0007669"/>
    <property type="project" value="TreeGrafter"/>
</dbReference>
<evidence type="ECO:0000313" key="5">
    <source>
        <dbReference type="EMBL" id="GAA0156542.1"/>
    </source>
</evidence>
<dbReference type="AlphaFoldDB" id="A0AAV3Q018"/>
<dbReference type="InterPro" id="IPR040265">
    <property type="entry name" value="CHUP1/IPGA1-like"/>
</dbReference>
<feature type="compositionally biased region" description="Polar residues" evidence="3">
    <location>
        <begin position="426"/>
        <end position="438"/>
    </location>
</feature>
<feature type="compositionally biased region" description="Low complexity" evidence="3">
    <location>
        <begin position="464"/>
        <end position="478"/>
    </location>
</feature>
<feature type="region of interest" description="Disordered" evidence="3">
    <location>
        <begin position="351"/>
        <end position="400"/>
    </location>
</feature>
<comment type="caution">
    <text evidence="5">The sequence shown here is derived from an EMBL/GenBank/DDBJ whole genome shotgun (WGS) entry which is preliminary data.</text>
</comment>
<dbReference type="GO" id="GO:0055028">
    <property type="term" value="C:cortical microtubule"/>
    <property type="evidence" value="ECO:0007669"/>
    <property type="project" value="TreeGrafter"/>
</dbReference>
<feature type="compositionally biased region" description="Polar residues" evidence="3">
    <location>
        <begin position="377"/>
        <end position="390"/>
    </location>
</feature>
<keyword evidence="1 2" id="KW-0175">Coiled coil</keyword>
<organism evidence="5 6">
    <name type="scientific">Lithospermum erythrorhizon</name>
    <name type="common">Purple gromwell</name>
    <name type="synonym">Lithospermum officinale var. erythrorhizon</name>
    <dbReference type="NCBI Taxonomy" id="34254"/>
    <lineage>
        <taxon>Eukaryota</taxon>
        <taxon>Viridiplantae</taxon>
        <taxon>Streptophyta</taxon>
        <taxon>Embryophyta</taxon>
        <taxon>Tracheophyta</taxon>
        <taxon>Spermatophyta</taxon>
        <taxon>Magnoliopsida</taxon>
        <taxon>eudicotyledons</taxon>
        <taxon>Gunneridae</taxon>
        <taxon>Pentapetalae</taxon>
        <taxon>asterids</taxon>
        <taxon>lamiids</taxon>
        <taxon>Boraginales</taxon>
        <taxon>Boraginaceae</taxon>
        <taxon>Boraginoideae</taxon>
        <taxon>Lithospermeae</taxon>
        <taxon>Lithospermum</taxon>
    </lineage>
</organism>
<keyword evidence="4" id="KW-0472">Membrane</keyword>
<dbReference type="EMBL" id="BAABME010002892">
    <property type="protein sequence ID" value="GAA0156542.1"/>
    <property type="molecule type" value="Genomic_DNA"/>
</dbReference>
<reference evidence="5 6" key="1">
    <citation type="submission" date="2024-01" db="EMBL/GenBank/DDBJ databases">
        <title>The complete chloroplast genome sequence of Lithospermum erythrorhizon: insights into the phylogenetic relationship among Boraginaceae species and the maternal lineages of purple gromwells.</title>
        <authorList>
            <person name="Okada T."/>
            <person name="Watanabe K."/>
        </authorList>
    </citation>
    <scope>NUCLEOTIDE SEQUENCE [LARGE SCALE GENOMIC DNA]</scope>
</reference>
<feature type="transmembrane region" description="Helical" evidence="4">
    <location>
        <begin position="12"/>
        <end position="32"/>
    </location>
</feature>
<feature type="region of interest" description="Disordered" evidence="3">
    <location>
        <begin position="420"/>
        <end position="478"/>
    </location>
</feature>
<evidence type="ECO:0000256" key="3">
    <source>
        <dbReference type="SAM" id="MobiDB-lite"/>
    </source>
</evidence>
<evidence type="ECO:0000313" key="6">
    <source>
        <dbReference type="Proteomes" id="UP001454036"/>
    </source>
</evidence>
<dbReference type="PANTHER" id="PTHR31342:SF4">
    <property type="entry name" value="ACTIN BINDING PROTEIN FAMILY"/>
    <property type="match status" value="1"/>
</dbReference>
<feature type="compositionally biased region" description="Basic and acidic residues" evidence="3">
    <location>
        <begin position="50"/>
        <end position="63"/>
    </location>
</feature>
<feature type="compositionally biased region" description="Polar residues" evidence="3">
    <location>
        <begin position="81"/>
        <end position="90"/>
    </location>
</feature>
<keyword evidence="4" id="KW-0812">Transmembrane</keyword>
<evidence type="ECO:0000256" key="1">
    <source>
        <dbReference type="ARBA" id="ARBA00023054"/>
    </source>
</evidence>
<dbReference type="Proteomes" id="UP001454036">
    <property type="component" value="Unassembled WGS sequence"/>
</dbReference>
<accession>A0AAV3Q018</accession>
<keyword evidence="4" id="KW-1133">Transmembrane helix</keyword>
<evidence type="ECO:0000256" key="4">
    <source>
        <dbReference type="SAM" id="Phobius"/>
    </source>
</evidence>
<keyword evidence="6" id="KW-1185">Reference proteome</keyword>
<evidence type="ECO:0000256" key="2">
    <source>
        <dbReference type="SAM" id="Coils"/>
    </source>
</evidence>